<evidence type="ECO:0000313" key="3">
    <source>
        <dbReference type="Proteomes" id="UP000265520"/>
    </source>
</evidence>
<keyword evidence="1" id="KW-0732">Signal</keyword>
<comment type="caution">
    <text evidence="2">The sequence shown here is derived from an EMBL/GenBank/DDBJ whole genome shotgun (WGS) entry which is preliminary data.</text>
</comment>
<proteinExistence type="predicted"/>
<evidence type="ECO:0000313" key="2">
    <source>
        <dbReference type="EMBL" id="MCI49587.1"/>
    </source>
</evidence>
<feature type="chain" id="PRO_5017390120" evidence="1">
    <location>
        <begin position="29"/>
        <end position="48"/>
    </location>
</feature>
<dbReference type="AlphaFoldDB" id="A0A392SMG4"/>
<organism evidence="2 3">
    <name type="scientific">Trifolium medium</name>
    <dbReference type="NCBI Taxonomy" id="97028"/>
    <lineage>
        <taxon>Eukaryota</taxon>
        <taxon>Viridiplantae</taxon>
        <taxon>Streptophyta</taxon>
        <taxon>Embryophyta</taxon>
        <taxon>Tracheophyta</taxon>
        <taxon>Spermatophyta</taxon>
        <taxon>Magnoliopsida</taxon>
        <taxon>eudicotyledons</taxon>
        <taxon>Gunneridae</taxon>
        <taxon>Pentapetalae</taxon>
        <taxon>rosids</taxon>
        <taxon>fabids</taxon>
        <taxon>Fabales</taxon>
        <taxon>Fabaceae</taxon>
        <taxon>Papilionoideae</taxon>
        <taxon>50 kb inversion clade</taxon>
        <taxon>NPAAA clade</taxon>
        <taxon>Hologalegina</taxon>
        <taxon>IRL clade</taxon>
        <taxon>Trifolieae</taxon>
        <taxon>Trifolium</taxon>
    </lineage>
</organism>
<name>A0A392SMG4_9FABA</name>
<evidence type="ECO:0000256" key="1">
    <source>
        <dbReference type="SAM" id="SignalP"/>
    </source>
</evidence>
<sequence length="48" mass="5252">MSCGVMVGSLSLVTSFLLQMFMRPVILGRSKSCGTRSQLGFRRWGGRG</sequence>
<protein>
    <submittedName>
        <fullName evidence="2">Uncharacterized protein</fullName>
    </submittedName>
</protein>
<keyword evidence="3" id="KW-1185">Reference proteome</keyword>
<feature type="signal peptide" evidence="1">
    <location>
        <begin position="1"/>
        <end position="28"/>
    </location>
</feature>
<dbReference type="Proteomes" id="UP000265520">
    <property type="component" value="Unassembled WGS sequence"/>
</dbReference>
<dbReference type="EMBL" id="LXQA010403408">
    <property type="protein sequence ID" value="MCI49587.1"/>
    <property type="molecule type" value="Genomic_DNA"/>
</dbReference>
<feature type="non-terminal residue" evidence="2">
    <location>
        <position position="48"/>
    </location>
</feature>
<accession>A0A392SMG4</accession>
<reference evidence="2 3" key="1">
    <citation type="journal article" date="2018" name="Front. Plant Sci.">
        <title>Red Clover (Trifolium pratense) and Zigzag Clover (T. medium) - A Picture of Genomic Similarities and Differences.</title>
        <authorList>
            <person name="Dluhosova J."/>
            <person name="Istvanek J."/>
            <person name="Nedelnik J."/>
            <person name="Repkova J."/>
        </authorList>
    </citation>
    <scope>NUCLEOTIDE SEQUENCE [LARGE SCALE GENOMIC DNA]</scope>
    <source>
        <strain evidence="3">cv. 10/8</strain>
        <tissue evidence="2">Leaf</tissue>
    </source>
</reference>